<gene>
    <name evidence="8" type="ORF">C0Q70_17069</name>
</gene>
<dbReference type="SUPFAM" id="SSF48350">
    <property type="entry name" value="GTPase activation domain, GAP"/>
    <property type="match status" value="1"/>
</dbReference>
<reference evidence="8 9" key="1">
    <citation type="submission" date="2018-04" db="EMBL/GenBank/DDBJ databases">
        <title>The genome of golden apple snail Pomacea canaliculata provides insight into stress tolerance and invasive adaptation.</title>
        <authorList>
            <person name="Liu C."/>
            <person name="Liu B."/>
            <person name="Ren Y."/>
            <person name="Zhang Y."/>
            <person name="Wang H."/>
            <person name="Li S."/>
            <person name="Jiang F."/>
            <person name="Yin L."/>
            <person name="Zhang G."/>
            <person name="Qian W."/>
            <person name="Fan W."/>
        </authorList>
    </citation>
    <scope>NUCLEOTIDE SEQUENCE [LARGE SCALE GENOMIC DNA]</scope>
    <source>
        <strain evidence="8">SZHN2017</strain>
        <tissue evidence="8">Muscle</tissue>
    </source>
</reference>
<sequence>MSSKGRKIAKHIGKSLRKKFDLDALSENDDLQQVEADRSWFFRELSHSHGPYFDMKSSSAQPVIQSMGKSTSLSTVNEAGDAAQADYKEIAALAHDMKNFADNLTKLKILFIEGLQLGDEARVVSQESLEEVLSVLKSTLQRYSALQSPEIFAAARALISKIKSHNYEEELDEEELQTLLEAIEGLAITFSTSVSKYLMVDFGREKAATSETKTKSCENLVKGKEEEAGSAKQDQKSMTADEQDAAMARLDAGLDLALARAKVWSRYTRGIITYIEKKSQLEVEYAKNLARITNSMQNSFAGEDYLPLQSVFCAALNQDAEFAANLQATQAVLHTSKFVELLLTRRNEHDRMRKSVKEAWDKEVRKMHETVSNLRKAQAMYISRQQEFERAREAVLKSDSEKLDKRKKLEEETMHKAAEAETTYKACVAEANLRQRALEKTKGELLATLREQMLLCDKDIRTVAVEYFDLLHTVWSPLPIQYQMLSDSSKEYEPGSQYAEFIMRLPAGTSRPHKTEEFMFEPYVPGQKAGEGRKTSVHSNGSSGEHMHSNEGSPVSSPRRDKYRSPVRAWSQTATHTVQQTGGSDTDSASGSSKSRDSSPSSSPHDLLCRKIVSSQSLDELTEEDGEKIHVQHVQERRAQMRRNMTVAGEEALDLPGLLAHQQGRRNTTFGVDFQEQVERYKSQVPPIMTKCLAEIERRGVMIRGIYRVSGVKSKVESLCQRFDINPELVDLEEVHPNIISNVLKLYLRQLPEPLLTFRLYSDFIHLAKESMSGSLQGDKLVESLSAIVHRLPLSNFKTCAVLMHHLHRVATHSDENQMSSSNLGIVFGPTLLRPLEGTASLASLVDTPHQTRAVELLITNAEALFGPGDNFQLFPDQTPVEAMEDSADGLTISVPSSSTEPSPEKSPAKESTGTAAASGFSPTSMPSYTHAAGDAPPSSLLPEDKILFVSEDEPSSMLEPSAADFSLPGSTTASQEGDDAVFADPASGTAPLGQGPDTDADDSSMSDLDDDDGLPDSLLPDKHLEIAGE</sequence>
<organism evidence="8 9">
    <name type="scientific">Pomacea canaliculata</name>
    <name type="common">Golden apple snail</name>
    <dbReference type="NCBI Taxonomy" id="400727"/>
    <lineage>
        <taxon>Eukaryota</taxon>
        <taxon>Metazoa</taxon>
        <taxon>Spiralia</taxon>
        <taxon>Lophotrochozoa</taxon>
        <taxon>Mollusca</taxon>
        <taxon>Gastropoda</taxon>
        <taxon>Caenogastropoda</taxon>
        <taxon>Architaenioglossa</taxon>
        <taxon>Ampullarioidea</taxon>
        <taxon>Ampullariidae</taxon>
        <taxon>Pomacea</taxon>
    </lineage>
</organism>
<dbReference type="AlphaFoldDB" id="A0A2T7NRJ0"/>
<evidence type="ECO:0000313" key="8">
    <source>
        <dbReference type="EMBL" id="PVD23795.1"/>
    </source>
</evidence>
<keyword evidence="1" id="KW-0343">GTPase activation</keyword>
<dbReference type="Gene3D" id="1.10.555.10">
    <property type="entry name" value="Rho GTPase activation protein"/>
    <property type="match status" value="1"/>
</dbReference>
<comment type="caution">
    <text evidence="8">The sequence shown here is derived from an EMBL/GenBank/DDBJ whole genome shotgun (WGS) entry which is preliminary data.</text>
</comment>
<feature type="compositionally biased region" description="Low complexity" evidence="5">
    <location>
        <begin position="582"/>
        <end position="603"/>
    </location>
</feature>
<accession>A0A2T7NRJ0</accession>
<dbReference type="GO" id="GO:0005096">
    <property type="term" value="F:GTPase activator activity"/>
    <property type="evidence" value="ECO:0007669"/>
    <property type="project" value="UniProtKB-KW"/>
</dbReference>
<feature type="domain" description="Rho-GAP" evidence="6">
    <location>
        <begin position="672"/>
        <end position="866"/>
    </location>
</feature>
<dbReference type="InterPro" id="IPR001060">
    <property type="entry name" value="FCH_dom"/>
</dbReference>
<dbReference type="Pfam" id="PF22699">
    <property type="entry name" value="GMIP-like_FCH"/>
    <property type="match status" value="1"/>
</dbReference>
<evidence type="ECO:0000256" key="1">
    <source>
        <dbReference type="ARBA" id="ARBA00022468"/>
    </source>
</evidence>
<dbReference type="PANTHER" id="PTHR15228:SF25">
    <property type="entry name" value="F-BAR DOMAIN-CONTAINING PROTEIN"/>
    <property type="match status" value="1"/>
</dbReference>
<dbReference type="PROSITE" id="PS50238">
    <property type="entry name" value="RHOGAP"/>
    <property type="match status" value="1"/>
</dbReference>
<dbReference type="Proteomes" id="UP000245119">
    <property type="component" value="Linkage Group LG10"/>
</dbReference>
<dbReference type="Gene3D" id="1.20.1270.60">
    <property type="entry name" value="Arfaptin homology (AH) domain/BAR domain"/>
    <property type="match status" value="1"/>
</dbReference>
<dbReference type="OrthoDB" id="79452at2759"/>
<evidence type="ECO:0000256" key="2">
    <source>
        <dbReference type="ARBA" id="ARBA00022771"/>
    </source>
</evidence>
<feature type="compositionally biased region" description="Acidic residues" evidence="5">
    <location>
        <begin position="999"/>
        <end position="1015"/>
    </location>
</feature>
<dbReference type="InterPro" id="IPR008936">
    <property type="entry name" value="Rho_GTPase_activation_prot"/>
</dbReference>
<keyword evidence="2" id="KW-0863">Zinc-finger</keyword>
<evidence type="ECO:0000259" key="6">
    <source>
        <dbReference type="PROSITE" id="PS50238"/>
    </source>
</evidence>
<keyword evidence="9" id="KW-1185">Reference proteome</keyword>
<keyword evidence="3 4" id="KW-0175">Coiled coil</keyword>
<evidence type="ECO:0000313" key="9">
    <source>
        <dbReference type="Proteomes" id="UP000245119"/>
    </source>
</evidence>
<feature type="domain" description="F-BAR" evidence="7">
    <location>
        <begin position="236"/>
        <end position="497"/>
    </location>
</feature>
<dbReference type="Pfam" id="PF00620">
    <property type="entry name" value="RhoGAP"/>
    <property type="match status" value="1"/>
</dbReference>
<dbReference type="SUPFAM" id="SSF103657">
    <property type="entry name" value="BAR/IMD domain-like"/>
    <property type="match status" value="1"/>
</dbReference>
<dbReference type="EMBL" id="PZQS01000010">
    <property type="protein sequence ID" value="PVD23795.1"/>
    <property type="molecule type" value="Genomic_DNA"/>
</dbReference>
<dbReference type="SMART" id="SM00055">
    <property type="entry name" value="FCH"/>
    <property type="match status" value="1"/>
</dbReference>
<evidence type="ECO:0000259" key="7">
    <source>
        <dbReference type="PROSITE" id="PS51741"/>
    </source>
</evidence>
<evidence type="ECO:0008006" key="10">
    <source>
        <dbReference type="Google" id="ProtNLM"/>
    </source>
</evidence>
<dbReference type="GO" id="GO:0007165">
    <property type="term" value="P:signal transduction"/>
    <property type="evidence" value="ECO:0007669"/>
    <property type="project" value="InterPro"/>
</dbReference>
<dbReference type="STRING" id="400727.A0A2T7NRJ0"/>
<dbReference type="GO" id="GO:0008270">
    <property type="term" value="F:zinc ion binding"/>
    <property type="evidence" value="ECO:0007669"/>
    <property type="project" value="UniProtKB-KW"/>
</dbReference>
<keyword evidence="2" id="KW-0862">Zinc</keyword>
<protein>
    <recommendedName>
        <fullName evidence="10">Rho-GAP domain-containing protein</fullName>
    </recommendedName>
</protein>
<feature type="compositionally biased region" description="Basic and acidic residues" evidence="5">
    <location>
        <begin position="1020"/>
        <end position="1030"/>
    </location>
</feature>
<dbReference type="PANTHER" id="PTHR15228">
    <property type="entry name" value="SPERMATHECAL PHYSIOLOGY VARIANT"/>
    <property type="match status" value="1"/>
</dbReference>
<feature type="region of interest" description="Disordered" evidence="5">
    <location>
        <begin position="524"/>
        <end position="607"/>
    </location>
</feature>
<feature type="region of interest" description="Disordered" evidence="5">
    <location>
        <begin position="883"/>
        <end position="940"/>
    </location>
</feature>
<dbReference type="Pfam" id="PF24235">
    <property type="entry name" value="RHG29_45_N"/>
    <property type="match status" value="1"/>
</dbReference>
<dbReference type="InterPro" id="IPR000198">
    <property type="entry name" value="RhoGAP_dom"/>
</dbReference>
<dbReference type="InterPro" id="IPR051025">
    <property type="entry name" value="RhoGAP"/>
</dbReference>
<dbReference type="PROSITE" id="PS51741">
    <property type="entry name" value="F_BAR"/>
    <property type="match status" value="1"/>
</dbReference>
<keyword evidence="2" id="KW-0479">Metal-binding</keyword>
<dbReference type="InterPro" id="IPR027267">
    <property type="entry name" value="AH/BAR_dom_sf"/>
</dbReference>
<dbReference type="InterPro" id="IPR054713">
    <property type="entry name" value="GMIP/FCHO2-like_FCH"/>
</dbReference>
<name>A0A2T7NRJ0_POMCA</name>
<proteinExistence type="predicted"/>
<feature type="compositionally biased region" description="Polar residues" evidence="5">
    <location>
        <begin position="570"/>
        <end position="581"/>
    </location>
</feature>
<dbReference type="InterPro" id="IPR057028">
    <property type="entry name" value="RHG29_45_N"/>
</dbReference>
<dbReference type="GO" id="GO:0051056">
    <property type="term" value="P:regulation of small GTPase mediated signal transduction"/>
    <property type="evidence" value="ECO:0007669"/>
    <property type="project" value="UniProtKB-ARBA"/>
</dbReference>
<evidence type="ECO:0000256" key="4">
    <source>
        <dbReference type="PROSITE-ProRule" id="PRU01077"/>
    </source>
</evidence>
<dbReference type="SMART" id="SM00324">
    <property type="entry name" value="RhoGAP"/>
    <property type="match status" value="1"/>
</dbReference>
<evidence type="ECO:0000256" key="5">
    <source>
        <dbReference type="SAM" id="MobiDB-lite"/>
    </source>
</evidence>
<dbReference type="InterPro" id="IPR031160">
    <property type="entry name" value="F_BAR_dom"/>
</dbReference>
<evidence type="ECO:0000256" key="3">
    <source>
        <dbReference type="ARBA" id="ARBA00023054"/>
    </source>
</evidence>
<feature type="region of interest" description="Disordered" evidence="5">
    <location>
        <begin position="954"/>
        <end position="1030"/>
    </location>
</feature>